<evidence type="ECO:0000313" key="3">
    <source>
        <dbReference type="EMBL" id="SDL56018.1"/>
    </source>
</evidence>
<protein>
    <recommendedName>
        <fullName evidence="5">Cell division protein FtsL</fullName>
    </recommendedName>
</protein>
<evidence type="ECO:0000256" key="1">
    <source>
        <dbReference type="SAM" id="MobiDB-lite"/>
    </source>
</evidence>
<evidence type="ECO:0000256" key="2">
    <source>
        <dbReference type="SAM" id="Phobius"/>
    </source>
</evidence>
<keyword evidence="2" id="KW-1133">Transmembrane helix</keyword>
<reference evidence="3 4" key="1">
    <citation type="submission" date="2016-10" db="EMBL/GenBank/DDBJ databases">
        <authorList>
            <person name="de Groot N.N."/>
        </authorList>
    </citation>
    <scope>NUCLEOTIDE SEQUENCE [LARGE SCALE GENOMIC DNA]</scope>
    <source>
        <strain evidence="3 4">CGMCC 1.9159</strain>
    </source>
</reference>
<gene>
    <name evidence="3" type="ORF">SAMN04488242_1958</name>
</gene>
<keyword evidence="2" id="KW-0812">Transmembrane</keyword>
<dbReference type="RefSeq" id="WP_093251486.1">
    <property type="nucleotide sequence ID" value="NZ_FNGP01000003.1"/>
</dbReference>
<dbReference type="AlphaFoldDB" id="A0A1G9L210"/>
<sequence length="166" mass="17048">MSEMTNRPRAGVSTVGFVLIVLAIVGLGLGGVMVVTTSIGAQSRELSALRNRADDLAYESAALGTQLETLSSTASLALRATDLGMVPNPYPAFVSLADGKILGTPTPVEGDELPQLRGRLPKVTDVPAQQPPAPPSESPQLPGEAPTEPVQNPDDVVAADQVGGRG</sequence>
<organism evidence="3 4">
    <name type="scientific">Tessaracoccus oleiagri</name>
    <dbReference type="NCBI Taxonomy" id="686624"/>
    <lineage>
        <taxon>Bacteria</taxon>
        <taxon>Bacillati</taxon>
        <taxon>Actinomycetota</taxon>
        <taxon>Actinomycetes</taxon>
        <taxon>Propionibacteriales</taxon>
        <taxon>Propionibacteriaceae</taxon>
        <taxon>Tessaracoccus</taxon>
    </lineage>
</organism>
<dbReference type="Proteomes" id="UP000199475">
    <property type="component" value="Unassembled WGS sequence"/>
</dbReference>
<evidence type="ECO:0000313" key="4">
    <source>
        <dbReference type="Proteomes" id="UP000199475"/>
    </source>
</evidence>
<feature type="region of interest" description="Disordered" evidence="1">
    <location>
        <begin position="105"/>
        <end position="166"/>
    </location>
</feature>
<evidence type="ECO:0008006" key="5">
    <source>
        <dbReference type="Google" id="ProtNLM"/>
    </source>
</evidence>
<keyword evidence="2" id="KW-0472">Membrane</keyword>
<dbReference type="OrthoDB" id="4792842at2"/>
<proteinExistence type="predicted"/>
<keyword evidence="4" id="KW-1185">Reference proteome</keyword>
<dbReference type="STRING" id="686624.SAMN04488242_1958"/>
<feature type="transmembrane region" description="Helical" evidence="2">
    <location>
        <begin position="12"/>
        <end position="35"/>
    </location>
</feature>
<accession>A0A1G9L210</accession>
<name>A0A1G9L210_9ACTN</name>
<dbReference type="EMBL" id="FNGP01000003">
    <property type="protein sequence ID" value="SDL56018.1"/>
    <property type="molecule type" value="Genomic_DNA"/>
</dbReference>